<organism evidence="1 2">
    <name type="scientific">Rhizobium sullae</name>
    <name type="common">Rhizobium hedysari</name>
    <dbReference type="NCBI Taxonomy" id="50338"/>
    <lineage>
        <taxon>Bacteria</taxon>
        <taxon>Pseudomonadati</taxon>
        <taxon>Pseudomonadota</taxon>
        <taxon>Alphaproteobacteria</taxon>
        <taxon>Hyphomicrobiales</taxon>
        <taxon>Rhizobiaceae</taxon>
        <taxon>Rhizobium/Agrobacterium group</taxon>
        <taxon>Rhizobium</taxon>
    </lineage>
</organism>
<dbReference type="RefSeq" id="WP_132567998.1">
    <property type="nucleotide sequence ID" value="NZ_SMBH01000021.1"/>
</dbReference>
<dbReference type="Proteomes" id="UP000294576">
    <property type="component" value="Unassembled WGS sequence"/>
</dbReference>
<evidence type="ECO:0000313" key="1">
    <source>
        <dbReference type="EMBL" id="TCU10443.1"/>
    </source>
</evidence>
<sequence>MNQSSALRLEDLTESAAMIADASLIVRARFVEAADILLHIYVRGLRPASLRAFWPEHVLDYKEVRLRYKPTSSAISRAEEVMYRWLLDYVKDEDRRVLLGKWSMCLAAPHIAGSFRDFCKKTGANS</sequence>
<dbReference type="AlphaFoldDB" id="A0A4R3PYE0"/>
<evidence type="ECO:0000313" key="2">
    <source>
        <dbReference type="Proteomes" id="UP000294576"/>
    </source>
</evidence>
<accession>A0A4R3PYE0</accession>
<dbReference type="EMBL" id="SMBH01000021">
    <property type="protein sequence ID" value="TCU10443.1"/>
    <property type="molecule type" value="Genomic_DNA"/>
</dbReference>
<gene>
    <name evidence="1" type="ORF">EV132_12140</name>
</gene>
<proteinExistence type="predicted"/>
<name>A0A4R3PYE0_RHISU</name>
<comment type="caution">
    <text evidence="1">The sequence shown here is derived from an EMBL/GenBank/DDBJ whole genome shotgun (WGS) entry which is preliminary data.</text>
</comment>
<reference evidence="1 2" key="1">
    <citation type="submission" date="2019-03" db="EMBL/GenBank/DDBJ databases">
        <title>Genomic Encyclopedia of Type Strains, Phase IV (KMG-V): Genome sequencing to study the core and pangenomes of soil and plant-associated prokaryotes.</title>
        <authorList>
            <person name="Whitman W."/>
        </authorList>
    </citation>
    <scope>NUCLEOTIDE SEQUENCE [LARGE SCALE GENOMIC DNA]</scope>
    <source>
        <strain evidence="1 2">Hc14</strain>
    </source>
</reference>
<protein>
    <submittedName>
        <fullName evidence="1">Uncharacterized protein</fullName>
    </submittedName>
</protein>